<comment type="caution">
    <text evidence="2">The sequence shown here is derived from an EMBL/GenBank/DDBJ whole genome shotgun (WGS) entry which is preliminary data.</text>
</comment>
<dbReference type="InterPro" id="IPR008687">
    <property type="entry name" value="MobC"/>
</dbReference>
<name>A0A5R9GQN8_9PROT</name>
<dbReference type="AlphaFoldDB" id="A0A5R9GQN8"/>
<keyword evidence="3" id="KW-1185">Reference proteome</keyword>
<dbReference type="Pfam" id="PF05713">
    <property type="entry name" value="MobC"/>
    <property type="match status" value="1"/>
</dbReference>
<evidence type="ECO:0000259" key="1">
    <source>
        <dbReference type="Pfam" id="PF05713"/>
    </source>
</evidence>
<accession>A0A5R9GQN8</accession>
<evidence type="ECO:0000313" key="3">
    <source>
        <dbReference type="Proteomes" id="UP000306585"/>
    </source>
</evidence>
<proteinExistence type="predicted"/>
<dbReference type="Proteomes" id="UP000306585">
    <property type="component" value="Unassembled WGS sequence"/>
</dbReference>
<gene>
    <name evidence="2" type="ORF">FEF65_10735</name>
</gene>
<evidence type="ECO:0000313" key="2">
    <source>
        <dbReference type="EMBL" id="TLS66282.1"/>
    </source>
</evidence>
<reference evidence="2 3" key="1">
    <citation type="journal article" date="2019" name="Appl. Environ. Microbiol.">
        <title>Environmental Evidence and Genomic Insight of Iron-oxidizing Bacteria Preference Towards More Corrosion Resistant Stainless Steel at Higher Salinities.</title>
        <authorList>
            <person name="Garrison C.E."/>
            <person name="Price K.A."/>
            <person name="Field E.K."/>
        </authorList>
    </citation>
    <scope>NUCLEOTIDE SEQUENCE [LARGE SCALE GENOMIC DNA]</scope>
    <source>
        <strain evidence="2 3">P3</strain>
    </source>
</reference>
<dbReference type="RefSeq" id="WP_138239813.1">
    <property type="nucleotide sequence ID" value="NZ_VBRY01000010.1"/>
</dbReference>
<protein>
    <submittedName>
        <fullName evidence="2">MobC family plasmid mobilization relaxosome protein</fullName>
    </submittedName>
</protein>
<feature type="domain" description="Bacterial mobilisation" evidence="1">
    <location>
        <begin position="53"/>
        <end position="97"/>
    </location>
</feature>
<sequence length="108" mass="11794">MSKKFAIHLNDEEHTFFEEKAKAEGLSVGGVIKKAATQQAVIHRTHDPVKTAQIARIGNNVNQIARHLNRLEGRRGIDAEVVAACRADLDRIRQMVENIQGTGAANAG</sequence>
<organism evidence="2 3">
    <name type="scientific">Mariprofundus erugo</name>
    <dbReference type="NCBI Taxonomy" id="2528639"/>
    <lineage>
        <taxon>Bacteria</taxon>
        <taxon>Pseudomonadati</taxon>
        <taxon>Pseudomonadota</taxon>
        <taxon>Candidatius Mariprofundia</taxon>
        <taxon>Mariprofundales</taxon>
        <taxon>Mariprofundaceae</taxon>
        <taxon>Mariprofundus</taxon>
    </lineage>
</organism>
<dbReference type="EMBL" id="VBRY01000010">
    <property type="protein sequence ID" value="TLS66282.1"/>
    <property type="molecule type" value="Genomic_DNA"/>
</dbReference>